<dbReference type="SUPFAM" id="SSF47364">
    <property type="entry name" value="Domain of the SRP/SRP receptor G-proteins"/>
    <property type="match status" value="1"/>
</dbReference>
<dbReference type="InterPro" id="IPR003593">
    <property type="entry name" value="AAA+_ATPase"/>
</dbReference>
<dbReference type="EMBL" id="DRMH01000121">
    <property type="protein sequence ID" value="HFC98563.1"/>
    <property type="molecule type" value="Genomic_DNA"/>
</dbReference>
<evidence type="ECO:0000256" key="3">
    <source>
        <dbReference type="ARBA" id="ARBA00022741"/>
    </source>
</evidence>
<keyword evidence="2 9" id="KW-0963">Cytoplasm</keyword>
<dbReference type="PANTHER" id="PTHR43134:SF1">
    <property type="entry name" value="SIGNAL RECOGNITION PARTICLE RECEPTOR SUBUNIT ALPHA"/>
    <property type="match status" value="1"/>
</dbReference>
<dbReference type="Gene3D" id="1.20.120.140">
    <property type="entry name" value="Signal recognition particle SRP54, nucleotide-binding domain"/>
    <property type="match status" value="1"/>
</dbReference>
<keyword evidence="7 9" id="KW-0675">Receptor</keyword>
<dbReference type="GO" id="GO:0005737">
    <property type="term" value="C:cytoplasm"/>
    <property type="evidence" value="ECO:0007669"/>
    <property type="project" value="UniProtKB-SubCell"/>
</dbReference>
<dbReference type="InterPro" id="IPR004390">
    <property type="entry name" value="SR_rcpt_FtsY"/>
</dbReference>
<dbReference type="Proteomes" id="UP000886043">
    <property type="component" value="Unassembled WGS sequence"/>
</dbReference>
<evidence type="ECO:0000256" key="5">
    <source>
        <dbReference type="ARBA" id="ARBA00023134"/>
    </source>
</evidence>
<keyword evidence="4 9" id="KW-0378">Hydrolase</keyword>
<evidence type="ECO:0000256" key="4">
    <source>
        <dbReference type="ARBA" id="ARBA00022801"/>
    </source>
</evidence>
<keyword evidence="1 9" id="KW-1003">Cell membrane</keyword>
<evidence type="ECO:0000259" key="11">
    <source>
        <dbReference type="PROSITE" id="PS00300"/>
    </source>
</evidence>
<feature type="binding site" evidence="9">
    <location>
        <begin position="252"/>
        <end position="256"/>
    </location>
    <ligand>
        <name>GTP</name>
        <dbReference type="ChEBI" id="CHEBI:37565"/>
    </ligand>
</feature>
<dbReference type="HAMAP" id="MF_00920">
    <property type="entry name" value="FtsY"/>
    <property type="match status" value="1"/>
</dbReference>
<comment type="catalytic activity">
    <reaction evidence="8 9">
        <text>GTP + H2O = GDP + phosphate + H(+)</text>
        <dbReference type="Rhea" id="RHEA:19669"/>
        <dbReference type="ChEBI" id="CHEBI:15377"/>
        <dbReference type="ChEBI" id="CHEBI:15378"/>
        <dbReference type="ChEBI" id="CHEBI:37565"/>
        <dbReference type="ChEBI" id="CHEBI:43474"/>
        <dbReference type="ChEBI" id="CHEBI:58189"/>
        <dbReference type="EC" id="3.6.5.4"/>
    </reaction>
</comment>
<dbReference type="InterPro" id="IPR027417">
    <property type="entry name" value="P-loop_NTPase"/>
</dbReference>
<dbReference type="GO" id="GO:0003924">
    <property type="term" value="F:GTPase activity"/>
    <property type="evidence" value="ECO:0007669"/>
    <property type="project" value="UniProtKB-UniRule"/>
</dbReference>
<comment type="function">
    <text evidence="9">Involved in targeting and insertion of nascent membrane proteins into the cytoplasmic membrane. Acts as a receptor for the complex formed by the signal recognition particle (SRP) and the ribosome-nascent chain (RNC).</text>
</comment>
<proteinExistence type="inferred from homology"/>
<dbReference type="SUPFAM" id="SSF52540">
    <property type="entry name" value="P-loop containing nucleoside triphosphate hydrolases"/>
    <property type="match status" value="1"/>
</dbReference>
<feature type="compositionally biased region" description="Basic residues" evidence="10">
    <location>
        <begin position="1"/>
        <end position="11"/>
    </location>
</feature>
<keyword evidence="5 9" id="KW-0342">GTP-binding</keyword>
<dbReference type="InterPro" id="IPR042101">
    <property type="entry name" value="SRP54_N_sf"/>
</dbReference>
<dbReference type="Pfam" id="PF00448">
    <property type="entry name" value="SRP54"/>
    <property type="match status" value="1"/>
</dbReference>
<dbReference type="GO" id="GO:0005525">
    <property type="term" value="F:GTP binding"/>
    <property type="evidence" value="ECO:0007669"/>
    <property type="project" value="UniProtKB-UniRule"/>
</dbReference>
<dbReference type="InterPro" id="IPR000897">
    <property type="entry name" value="SRP54_GTPase_dom"/>
</dbReference>
<feature type="compositionally biased region" description="Low complexity" evidence="10">
    <location>
        <begin position="22"/>
        <end position="33"/>
    </location>
</feature>
<dbReference type="PANTHER" id="PTHR43134">
    <property type="entry name" value="SIGNAL RECOGNITION PARTICLE RECEPTOR SUBUNIT ALPHA"/>
    <property type="match status" value="1"/>
</dbReference>
<sequence>MLKWFRRKFKKKTEETPSAEGTSPETPVQETSSPEPPPPETPSLATPVTESVAPSAEEAAEEKKLWDRFKKGLTKTRERLREGLAELFEVDRLVDQAFLEELEELLITADIGIETVNRLLEPSRRKLLLGEPLKVSELKRSLREEILRMLDLPTPPFPPEASPAVVFFIGVNGVGKTTTLAKVAWHLKERGFSVLAVAADTFRAAAIEQLVTWGERVGFEVIRQAQGADPGAVVYQGLEAAKARGVDVVLVDTAGRLHTKYNLMEELKKMVRVAGKVVPEAPHENILVLDATTGQNAVSQAKLFGQAVRLDSLILTKMDGTAKGGIAITVAHLFRLPIRFVGLGEKMEDLAPFEPRAFVQALMP</sequence>
<protein>
    <recommendedName>
        <fullName evidence="9">Signal recognition particle receptor FtsY</fullName>
        <shortName evidence="9">SRP receptor</shortName>
        <ecNumber evidence="9">3.6.5.4</ecNumber>
    </recommendedName>
</protein>
<evidence type="ECO:0000256" key="7">
    <source>
        <dbReference type="ARBA" id="ARBA00023170"/>
    </source>
</evidence>
<keyword evidence="6 9" id="KW-0472">Membrane</keyword>
<organism evidence="12">
    <name type="scientific">Thermosulfurimonas dismutans</name>
    <dbReference type="NCBI Taxonomy" id="999894"/>
    <lineage>
        <taxon>Bacteria</taxon>
        <taxon>Pseudomonadati</taxon>
        <taxon>Thermodesulfobacteriota</taxon>
        <taxon>Thermodesulfobacteria</taxon>
        <taxon>Thermodesulfobacteriales</taxon>
        <taxon>Thermodesulfobacteriaceae</taxon>
        <taxon>Thermosulfurimonas</taxon>
    </lineage>
</organism>
<dbReference type="GO" id="GO:0005886">
    <property type="term" value="C:plasma membrane"/>
    <property type="evidence" value="ECO:0007669"/>
    <property type="project" value="UniProtKB-SubCell"/>
</dbReference>
<dbReference type="EC" id="3.6.5.4" evidence="9"/>
<gene>
    <name evidence="9 12" type="primary">ftsY</name>
    <name evidence="12" type="ORF">ENJ40_08960</name>
</gene>
<evidence type="ECO:0000256" key="8">
    <source>
        <dbReference type="ARBA" id="ARBA00048027"/>
    </source>
</evidence>
<comment type="subunit">
    <text evidence="9">Part of the signal recognition particle protein translocation system, which is composed of SRP and FtsY.</text>
</comment>
<dbReference type="InterPro" id="IPR013822">
    <property type="entry name" value="Signal_recog_particl_SRP54_hlx"/>
</dbReference>
<dbReference type="GO" id="GO:0006614">
    <property type="term" value="P:SRP-dependent cotranslational protein targeting to membrane"/>
    <property type="evidence" value="ECO:0007669"/>
    <property type="project" value="InterPro"/>
</dbReference>
<feature type="domain" description="SRP54-type proteins GTP-binding" evidence="11">
    <location>
        <begin position="337"/>
        <end position="350"/>
    </location>
</feature>
<dbReference type="SMART" id="SM00963">
    <property type="entry name" value="SRP54_N"/>
    <property type="match status" value="1"/>
</dbReference>
<evidence type="ECO:0000313" key="12">
    <source>
        <dbReference type="EMBL" id="HFC98563.1"/>
    </source>
</evidence>
<evidence type="ECO:0000256" key="2">
    <source>
        <dbReference type="ARBA" id="ARBA00022490"/>
    </source>
</evidence>
<reference evidence="12" key="1">
    <citation type="journal article" date="2020" name="mSystems">
        <title>Genome- and Community-Level Interaction Insights into Carbon Utilization and Element Cycling Functions of Hydrothermarchaeota in Hydrothermal Sediment.</title>
        <authorList>
            <person name="Zhou Z."/>
            <person name="Liu Y."/>
            <person name="Xu W."/>
            <person name="Pan J."/>
            <person name="Luo Z.H."/>
            <person name="Li M."/>
        </authorList>
    </citation>
    <scope>NUCLEOTIDE SEQUENCE [LARGE SCALE GENOMIC DNA]</scope>
    <source>
        <strain evidence="12">HyVt-483</strain>
    </source>
</reference>
<dbReference type="CDD" id="cd17874">
    <property type="entry name" value="FtsY"/>
    <property type="match status" value="1"/>
</dbReference>
<comment type="similarity">
    <text evidence="9">Belongs to the GTP-binding SRP family. FtsY subfamily.</text>
</comment>
<dbReference type="NCBIfam" id="TIGR00064">
    <property type="entry name" value="ftsY"/>
    <property type="match status" value="1"/>
</dbReference>
<feature type="binding site" evidence="9">
    <location>
        <begin position="170"/>
        <end position="177"/>
    </location>
    <ligand>
        <name>GTP</name>
        <dbReference type="ChEBI" id="CHEBI:37565"/>
    </ligand>
</feature>
<accession>A0A7C3GV75</accession>
<dbReference type="FunFam" id="3.40.50.300:FF:000053">
    <property type="entry name" value="Signal recognition particle receptor FtsY"/>
    <property type="match status" value="1"/>
</dbReference>
<dbReference type="InterPro" id="IPR036225">
    <property type="entry name" value="SRP/SRP_N"/>
</dbReference>
<keyword evidence="3 9" id="KW-0547">Nucleotide-binding</keyword>
<name>A0A7C3GV75_9BACT</name>
<comment type="subcellular location">
    <subcellularLocation>
        <location evidence="9">Cell membrane</location>
        <topology evidence="9">Peripheral membrane protein</topology>
        <orientation evidence="9">Cytoplasmic side</orientation>
    </subcellularLocation>
    <subcellularLocation>
        <location evidence="9">Cytoplasm</location>
    </subcellularLocation>
</comment>
<evidence type="ECO:0000256" key="1">
    <source>
        <dbReference type="ARBA" id="ARBA00022475"/>
    </source>
</evidence>
<feature type="region of interest" description="Disordered" evidence="10">
    <location>
        <begin position="1"/>
        <end position="59"/>
    </location>
</feature>
<feature type="binding site" evidence="9">
    <location>
        <begin position="316"/>
        <end position="319"/>
    </location>
    <ligand>
        <name>GTP</name>
        <dbReference type="ChEBI" id="CHEBI:37565"/>
    </ligand>
</feature>
<dbReference type="PROSITE" id="PS00300">
    <property type="entry name" value="SRP54"/>
    <property type="match status" value="1"/>
</dbReference>
<dbReference type="SMART" id="SM00962">
    <property type="entry name" value="SRP54"/>
    <property type="match status" value="1"/>
</dbReference>
<dbReference type="Gene3D" id="3.40.50.300">
    <property type="entry name" value="P-loop containing nucleotide triphosphate hydrolases"/>
    <property type="match status" value="1"/>
</dbReference>
<dbReference type="Pfam" id="PF02881">
    <property type="entry name" value="SRP54_N"/>
    <property type="match status" value="1"/>
</dbReference>
<evidence type="ECO:0000256" key="10">
    <source>
        <dbReference type="SAM" id="MobiDB-lite"/>
    </source>
</evidence>
<dbReference type="SMART" id="SM00382">
    <property type="entry name" value="AAA"/>
    <property type="match status" value="1"/>
</dbReference>
<dbReference type="AlphaFoldDB" id="A0A7C3GV75"/>
<comment type="caution">
    <text evidence="12">The sequence shown here is derived from an EMBL/GenBank/DDBJ whole genome shotgun (WGS) entry which is preliminary data.</text>
</comment>
<evidence type="ECO:0000256" key="9">
    <source>
        <dbReference type="HAMAP-Rule" id="MF_00920"/>
    </source>
</evidence>
<dbReference type="GO" id="GO:0005047">
    <property type="term" value="F:signal recognition particle binding"/>
    <property type="evidence" value="ECO:0007669"/>
    <property type="project" value="TreeGrafter"/>
</dbReference>
<evidence type="ECO:0000256" key="6">
    <source>
        <dbReference type="ARBA" id="ARBA00023136"/>
    </source>
</evidence>